<dbReference type="STRING" id="177439.DP0627"/>
<accession>Q6AQL7</accession>
<dbReference type="OrthoDB" id="974738at2"/>
<dbReference type="InterPro" id="IPR023614">
    <property type="entry name" value="Porin_dom_sf"/>
</dbReference>
<organism evidence="2 3">
    <name type="scientific">Desulfotalea psychrophila (strain LSv54 / DSM 12343)</name>
    <dbReference type="NCBI Taxonomy" id="177439"/>
    <lineage>
        <taxon>Bacteria</taxon>
        <taxon>Pseudomonadati</taxon>
        <taxon>Thermodesulfobacteriota</taxon>
        <taxon>Desulfobulbia</taxon>
        <taxon>Desulfobulbales</taxon>
        <taxon>Desulfocapsaceae</taxon>
        <taxon>Desulfotalea</taxon>
    </lineage>
</organism>
<dbReference type="RefSeq" id="WP_011187872.1">
    <property type="nucleotide sequence ID" value="NC_006138.1"/>
</dbReference>
<evidence type="ECO:0000313" key="2">
    <source>
        <dbReference type="EMBL" id="CAG35356.1"/>
    </source>
</evidence>
<dbReference type="AlphaFoldDB" id="Q6AQL7"/>
<evidence type="ECO:0000256" key="1">
    <source>
        <dbReference type="SAM" id="SignalP"/>
    </source>
</evidence>
<keyword evidence="3" id="KW-1185">Reference proteome</keyword>
<dbReference type="Proteomes" id="UP000000602">
    <property type="component" value="Chromosome"/>
</dbReference>
<dbReference type="KEGG" id="dps:DP0627"/>
<feature type="signal peptide" evidence="1">
    <location>
        <begin position="1"/>
        <end position="26"/>
    </location>
</feature>
<dbReference type="SUPFAM" id="SSF56935">
    <property type="entry name" value="Porins"/>
    <property type="match status" value="1"/>
</dbReference>
<dbReference type="Gene3D" id="2.40.160.10">
    <property type="entry name" value="Porin"/>
    <property type="match status" value="1"/>
</dbReference>
<keyword evidence="1" id="KW-0732">Signal</keyword>
<dbReference type="HOGENOM" id="CLU_037013_0_0_7"/>
<dbReference type="EMBL" id="CR522870">
    <property type="protein sequence ID" value="CAG35356.1"/>
    <property type="molecule type" value="Genomic_DNA"/>
</dbReference>
<feature type="chain" id="PRO_5004270512" evidence="1">
    <location>
        <begin position="27"/>
        <end position="436"/>
    </location>
</feature>
<proteinExistence type="predicted"/>
<dbReference type="eggNOG" id="COG3203">
    <property type="taxonomic scope" value="Bacteria"/>
</dbReference>
<sequence length="436" mass="47598">MKKTMGRMAVTIGSMLILSVASTAMAAQVDDKLFLELKKLVEQQQKQLSVQAQEIENLKKRMGGVALAVDKKADKTQIKALVTETEDSLALKTRFANVDLSVYGWLNKAYLFADNGNSSKSYFVDNINSMSRIGLNIGVAVSDDFSVGGKLEYGLISSPSSKVNQFETSGFDEILLRHADIFFNNKRLGKFSIGKGAMAAYLSSEVDLSGTSLIAYSSVSDIAAGQLWYNGVKDLIKKDTLSVGSVFTDMDSGRKNRVRYDTPAFAGFMASTSAAADDFYDLTLRYNRDYEIAKVAAALAYQAPGSDGKIVNGSVSVLLSNGLNTTLAAGRQKSIHTGYDDATFIYGKLGYQKDFFSCGKTALSVDYSQNDDVYVDDNAGKPLRGGKAKTWSVAAVQNVNDWGTEFYIGFRQYMYETDSTDYENVNVVMSGARLQF</sequence>
<protein>
    <submittedName>
        <fullName evidence="2">Related to porin</fullName>
    </submittedName>
</protein>
<reference evidence="3" key="1">
    <citation type="journal article" date="2004" name="Environ. Microbiol.">
        <title>The genome of Desulfotalea psychrophila, a sulfate-reducing bacterium from permanently cold Arctic sediments.</title>
        <authorList>
            <person name="Rabus R."/>
            <person name="Ruepp A."/>
            <person name="Frickey T."/>
            <person name="Rattei T."/>
            <person name="Fartmann B."/>
            <person name="Stark M."/>
            <person name="Bauer M."/>
            <person name="Zibat A."/>
            <person name="Lombardot T."/>
            <person name="Becker I."/>
            <person name="Amann J."/>
            <person name="Gellner K."/>
            <person name="Teeling H."/>
            <person name="Leuschner W.D."/>
            <person name="Gloeckner F.-O."/>
            <person name="Lupas A.N."/>
            <person name="Amann R."/>
            <person name="Klenk H.-P."/>
        </authorList>
    </citation>
    <scope>NUCLEOTIDE SEQUENCE [LARGE SCALE GENOMIC DNA]</scope>
    <source>
        <strain evidence="3">DSM 12343 / LSv54</strain>
    </source>
</reference>
<evidence type="ECO:0000313" key="3">
    <source>
        <dbReference type="Proteomes" id="UP000000602"/>
    </source>
</evidence>
<gene>
    <name evidence="2" type="ordered locus">DP0627</name>
</gene>
<name>Q6AQL7_DESPS</name>